<dbReference type="GO" id="GO:0004672">
    <property type="term" value="F:protein kinase activity"/>
    <property type="evidence" value="ECO:0007669"/>
    <property type="project" value="InterPro"/>
</dbReference>
<gene>
    <name evidence="3" type="ORF">Pyn_32483</name>
</gene>
<keyword evidence="3" id="KW-0808">Transferase</keyword>
<dbReference type="GO" id="GO:0005524">
    <property type="term" value="F:ATP binding"/>
    <property type="evidence" value="ECO:0007669"/>
    <property type="project" value="InterPro"/>
</dbReference>
<dbReference type="InterPro" id="IPR000719">
    <property type="entry name" value="Prot_kinase_dom"/>
</dbReference>
<organism evidence="3 4">
    <name type="scientific">Prunus yedoensis var. nudiflora</name>
    <dbReference type="NCBI Taxonomy" id="2094558"/>
    <lineage>
        <taxon>Eukaryota</taxon>
        <taxon>Viridiplantae</taxon>
        <taxon>Streptophyta</taxon>
        <taxon>Embryophyta</taxon>
        <taxon>Tracheophyta</taxon>
        <taxon>Spermatophyta</taxon>
        <taxon>Magnoliopsida</taxon>
        <taxon>eudicotyledons</taxon>
        <taxon>Gunneridae</taxon>
        <taxon>Pentapetalae</taxon>
        <taxon>rosids</taxon>
        <taxon>fabids</taxon>
        <taxon>Rosales</taxon>
        <taxon>Rosaceae</taxon>
        <taxon>Amygdaloideae</taxon>
        <taxon>Amygdaleae</taxon>
        <taxon>Prunus</taxon>
    </lineage>
</organism>
<evidence type="ECO:0000313" key="3">
    <source>
        <dbReference type="EMBL" id="PQQ17759.1"/>
    </source>
</evidence>
<dbReference type="OrthoDB" id="676979at2759"/>
<dbReference type="Proteomes" id="UP000250321">
    <property type="component" value="Unassembled WGS sequence"/>
</dbReference>
<dbReference type="AlphaFoldDB" id="A0A314ZEL1"/>
<dbReference type="InterPro" id="IPR051824">
    <property type="entry name" value="LRR_Rcpt-Like_S/T_Kinase"/>
</dbReference>
<sequence>MVSSPKTEIGSTLDTSDSRLSTDQAKEVYKKNASPLINLEYSNGWDPLAKGSAGYSQEVLESFMFNLEEVERATQSFSEGNLLRKYNFSAIYKGILRDGSVVAINCISKTSCKPDEAEFLKGLKILTSLKHENLVRVSIITGIAKGIGYLHGSMGNKPAIVHQTISAEKVLIDSHYNPLLSDSGLHKLLADDIVFLMLKASAAMGYLAPEYATTGRFTAKSDIYAFGMIVFQILSGKRKITQVNRQGAEAGRFEDFIDANLEETFQNQRQPNLEDLLFFARRSLPVTGHP</sequence>
<dbReference type="PANTHER" id="PTHR48006">
    <property type="entry name" value="LEUCINE-RICH REPEAT-CONTAINING PROTEIN DDB_G0281931-RELATED"/>
    <property type="match status" value="1"/>
</dbReference>
<feature type="domain" description="Protein kinase" evidence="2">
    <location>
        <begin position="1"/>
        <end position="290"/>
    </location>
</feature>
<dbReference type="PANTHER" id="PTHR48006:SF28">
    <property type="entry name" value="LEUCINE-RICH REPEAT PROTEIN KINASE FAMILY PROTEIN"/>
    <property type="match status" value="1"/>
</dbReference>
<dbReference type="Gene3D" id="1.10.510.10">
    <property type="entry name" value="Transferase(Phosphotransferase) domain 1"/>
    <property type="match status" value="1"/>
</dbReference>
<dbReference type="GO" id="GO:0016020">
    <property type="term" value="C:membrane"/>
    <property type="evidence" value="ECO:0007669"/>
    <property type="project" value="UniProtKB-SubCell"/>
</dbReference>
<protein>
    <submittedName>
        <fullName evidence="3">Protein NSP-INTERACTING KINASE 2</fullName>
    </submittedName>
</protein>
<keyword evidence="3" id="KW-0418">Kinase</keyword>
<dbReference type="InterPro" id="IPR011009">
    <property type="entry name" value="Kinase-like_dom_sf"/>
</dbReference>
<keyword evidence="4" id="KW-1185">Reference proteome</keyword>
<dbReference type="EMBL" id="PJQY01000137">
    <property type="protein sequence ID" value="PQQ17759.1"/>
    <property type="molecule type" value="Genomic_DNA"/>
</dbReference>
<comment type="subcellular location">
    <subcellularLocation>
        <location evidence="1">Membrane</location>
        <topology evidence="1">Single-pass type I membrane protein</topology>
    </subcellularLocation>
</comment>
<proteinExistence type="predicted"/>
<dbReference type="FunFam" id="3.30.200.20:FF:000371">
    <property type="entry name" value="Protein NSP-INTERACTING KINASE 2"/>
    <property type="match status" value="1"/>
</dbReference>
<name>A0A314ZEL1_PRUYE</name>
<accession>A0A314ZEL1</accession>
<dbReference type="InterPro" id="IPR001245">
    <property type="entry name" value="Ser-Thr/Tyr_kinase_cat_dom"/>
</dbReference>
<comment type="caution">
    <text evidence="3">The sequence shown here is derived from an EMBL/GenBank/DDBJ whole genome shotgun (WGS) entry which is preliminary data.</text>
</comment>
<evidence type="ECO:0000259" key="2">
    <source>
        <dbReference type="PROSITE" id="PS50011"/>
    </source>
</evidence>
<evidence type="ECO:0000256" key="1">
    <source>
        <dbReference type="ARBA" id="ARBA00004479"/>
    </source>
</evidence>
<evidence type="ECO:0000313" key="4">
    <source>
        <dbReference type="Proteomes" id="UP000250321"/>
    </source>
</evidence>
<dbReference type="Gene3D" id="3.30.200.20">
    <property type="entry name" value="Phosphorylase Kinase, domain 1"/>
    <property type="match status" value="1"/>
</dbReference>
<dbReference type="SUPFAM" id="SSF56112">
    <property type="entry name" value="Protein kinase-like (PK-like)"/>
    <property type="match status" value="1"/>
</dbReference>
<dbReference type="Pfam" id="PF07714">
    <property type="entry name" value="PK_Tyr_Ser-Thr"/>
    <property type="match status" value="1"/>
</dbReference>
<dbReference type="PROSITE" id="PS50011">
    <property type="entry name" value="PROTEIN_KINASE_DOM"/>
    <property type="match status" value="1"/>
</dbReference>
<reference evidence="3 4" key="1">
    <citation type="submission" date="2018-02" db="EMBL/GenBank/DDBJ databases">
        <title>Draft genome of wild Prunus yedoensis var. nudiflora.</title>
        <authorList>
            <person name="Baek S."/>
            <person name="Kim J.-H."/>
            <person name="Choi K."/>
            <person name="Kim G.-B."/>
            <person name="Cho A."/>
            <person name="Jang H."/>
            <person name="Shin C.-H."/>
            <person name="Yu H.-J."/>
            <person name="Mun J.-H."/>
        </authorList>
    </citation>
    <scope>NUCLEOTIDE SEQUENCE [LARGE SCALE GENOMIC DNA]</scope>
    <source>
        <strain evidence="4">cv. Jeju island</strain>
        <tissue evidence="3">Leaf</tissue>
    </source>
</reference>